<dbReference type="EMBL" id="JADBDZ010000001">
    <property type="protein sequence ID" value="MBE1532166.1"/>
    <property type="molecule type" value="Genomic_DNA"/>
</dbReference>
<keyword evidence="2" id="KW-0732">Signal</keyword>
<comment type="caution">
    <text evidence="3">The sequence shown here is derived from an EMBL/GenBank/DDBJ whole genome shotgun (WGS) entry which is preliminary data.</text>
</comment>
<keyword evidence="4" id="KW-1185">Reference proteome</keyword>
<sequence length="102" mass="10246">MNRSAKGLSRVLVLAASAALAVSAAAVPAHATGAVVRPVPPVPVHGQGPTTEQALIANVGKTLANLRDGLTKGKTEDKAEGQTEGESVEVLKTEEAPAGKTN</sequence>
<dbReference type="PROSITE" id="PS51318">
    <property type="entry name" value="TAT"/>
    <property type="match status" value="1"/>
</dbReference>
<feature type="region of interest" description="Disordered" evidence="1">
    <location>
        <begin position="70"/>
        <end position="102"/>
    </location>
</feature>
<feature type="compositionally biased region" description="Basic and acidic residues" evidence="1">
    <location>
        <begin position="89"/>
        <end position="102"/>
    </location>
</feature>
<proteinExistence type="predicted"/>
<organism evidence="3 4">
    <name type="scientific">Actinomadura algeriensis</name>
    <dbReference type="NCBI Taxonomy" id="1679523"/>
    <lineage>
        <taxon>Bacteria</taxon>
        <taxon>Bacillati</taxon>
        <taxon>Actinomycetota</taxon>
        <taxon>Actinomycetes</taxon>
        <taxon>Streptosporangiales</taxon>
        <taxon>Thermomonosporaceae</taxon>
        <taxon>Actinomadura</taxon>
    </lineage>
</organism>
<evidence type="ECO:0000313" key="3">
    <source>
        <dbReference type="EMBL" id="MBE1532166.1"/>
    </source>
</evidence>
<evidence type="ECO:0000256" key="1">
    <source>
        <dbReference type="SAM" id="MobiDB-lite"/>
    </source>
</evidence>
<protein>
    <submittedName>
        <fullName evidence="3">Uncharacterized protein</fullName>
    </submittedName>
</protein>
<reference evidence="3 4" key="1">
    <citation type="submission" date="2020-10" db="EMBL/GenBank/DDBJ databases">
        <title>Sequencing the genomes of 1000 actinobacteria strains.</title>
        <authorList>
            <person name="Klenk H.-P."/>
        </authorList>
    </citation>
    <scope>NUCLEOTIDE SEQUENCE [LARGE SCALE GENOMIC DNA]</scope>
    <source>
        <strain evidence="3 4">DSM 46744</strain>
    </source>
</reference>
<dbReference type="InterPro" id="IPR006311">
    <property type="entry name" value="TAT_signal"/>
</dbReference>
<evidence type="ECO:0000256" key="2">
    <source>
        <dbReference type="SAM" id="SignalP"/>
    </source>
</evidence>
<evidence type="ECO:0000313" key="4">
    <source>
        <dbReference type="Proteomes" id="UP000627838"/>
    </source>
</evidence>
<gene>
    <name evidence="3" type="ORF">H4W34_001999</name>
</gene>
<feature type="compositionally biased region" description="Basic and acidic residues" evidence="1">
    <location>
        <begin position="70"/>
        <end position="81"/>
    </location>
</feature>
<accession>A0ABR9JNL3</accession>
<feature type="signal peptide" evidence="2">
    <location>
        <begin position="1"/>
        <end position="31"/>
    </location>
</feature>
<dbReference type="Proteomes" id="UP000627838">
    <property type="component" value="Unassembled WGS sequence"/>
</dbReference>
<dbReference type="RefSeq" id="WP_192758909.1">
    <property type="nucleotide sequence ID" value="NZ_JADBDZ010000001.1"/>
</dbReference>
<name>A0ABR9JNL3_9ACTN</name>
<feature type="chain" id="PRO_5046658061" evidence="2">
    <location>
        <begin position="32"/>
        <end position="102"/>
    </location>
</feature>